<dbReference type="AlphaFoldDB" id="A0A1N5SCQ0"/>
<feature type="transmembrane region" description="Helical" evidence="6">
    <location>
        <begin position="286"/>
        <end position="303"/>
    </location>
</feature>
<keyword evidence="3 6" id="KW-0812">Transmembrane</keyword>
<dbReference type="SUPFAM" id="SSF103473">
    <property type="entry name" value="MFS general substrate transporter"/>
    <property type="match status" value="1"/>
</dbReference>
<feature type="transmembrane region" description="Helical" evidence="6">
    <location>
        <begin position="43"/>
        <end position="63"/>
    </location>
</feature>
<dbReference type="GO" id="GO:0022857">
    <property type="term" value="F:transmembrane transporter activity"/>
    <property type="evidence" value="ECO:0007669"/>
    <property type="project" value="InterPro"/>
</dbReference>
<feature type="transmembrane region" description="Helical" evidence="6">
    <location>
        <begin position="374"/>
        <end position="391"/>
    </location>
</feature>
<dbReference type="EMBL" id="LT671858">
    <property type="protein sequence ID" value="SIM33778.1"/>
    <property type="molecule type" value="Genomic_DNA"/>
</dbReference>
<organism evidence="8 11">
    <name type="scientific">Cuniculiplasma divulgatum</name>
    <dbReference type="NCBI Taxonomy" id="1673428"/>
    <lineage>
        <taxon>Archaea</taxon>
        <taxon>Methanobacteriati</taxon>
        <taxon>Thermoplasmatota</taxon>
        <taxon>Thermoplasmata</taxon>
        <taxon>Thermoplasmatales</taxon>
        <taxon>Cuniculiplasmataceae</taxon>
        <taxon>Cuniculiplasma</taxon>
    </lineage>
</organism>
<evidence type="ECO:0000256" key="3">
    <source>
        <dbReference type="ARBA" id="ARBA00022692"/>
    </source>
</evidence>
<dbReference type="PROSITE" id="PS50850">
    <property type="entry name" value="MFS"/>
    <property type="match status" value="1"/>
</dbReference>
<dbReference type="Gene3D" id="1.20.1250.20">
    <property type="entry name" value="MFS general substrate transporter like domains"/>
    <property type="match status" value="1"/>
</dbReference>
<evidence type="ECO:0000256" key="4">
    <source>
        <dbReference type="ARBA" id="ARBA00022989"/>
    </source>
</evidence>
<feature type="transmembrane region" description="Helical" evidence="6">
    <location>
        <begin position="220"/>
        <end position="247"/>
    </location>
</feature>
<evidence type="ECO:0000313" key="11">
    <source>
        <dbReference type="Proteomes" id="UP000195607"/>
    </source>
</evidence>
<dbReference type="KEGG" id="cdiv:CPM_0663"/>
<evidence type="ECO:0000256" key="2">
    <source>
        <dbReference type="ARBA" id="ARBA00022475"/>
    </source>
</evidence>
<dbReference type="EMBL" id="LT719092">
    <property type="protein sequence ID" value="SJK84525.1"/>
    <property type="molecule type" value="Genomic_DNA"/>
</dbReference>
<dbReference type="STRING" id="1673428.CPM_0663"/>
<dbReference type="CDD" id="cd06173">
    <property type="entry name" value="MFS_MefA_like"/>
    <property type="match status" value="1"/>
</dbReference>
<feature type="domain" description="Major facilitator superfamily (MFS) profile" evidence="7">
    <location>
        <begin position="172"/>
        <end position="401"/>
    </location>
</feature>
<evidence type="ECO:0000256" key="6">
    <source>
        <dbReference type="SAM" id="Phobius"/>
    </source>
</evidence>
<reference evidence="9" key="2">
    <citation type="submission" date="2016-06" db="EMBL/GenBank/DDBJ databases">
        <authorList>
            <person name="Olsen C.W."/>
            <person name="Carey S."/>
            <person name="Hinshaw L."/>
            <person name="Karasin A.I."/>
        </authorList>
    </citation>
    <scope>NUCLEOTIDE SEQUENCE [LARGE SCALE GENOMIC DNA]</scope>
    <source>
        <strain evidence="9">PM4</strain>
    </source>
</reference>
<feature type="transmembrane region" description="Helical" evidence="6">
    <location>
        <begin position="253"/>
        <end position="274"/>
    </location>
</feature>
<keyword evidence="4 6" id="KW-1133">Transmembrane helix</keyword>
<reference evidence="8 11" key="1">
    <citation type="submission" date="2016-04" db="EMBL/GenBank/DDBJ databases">
        <authorList>
            <person name="Evans L.H."/>
            <person name="Alamgir A."/>
            <person name="Owens N."/>
            <person name="Weber N.D."/>
            <person name="Virtaneva K."/>
            <person name="Barbian K."/>
            <person name="Babar A."/>
            <person name="Rosenke K."/>
        </authorList>
    </citation>
    <scope>NUCLEOTIDE SEQUENCE [LARGE SCALE GENOMIC DNA]</scope>
    <source>
        <strain evidence="8">S5</strain>
        <strain evidence="11">S5(T) (JCM 30642 \VKM B-2941)</strain>
    </source>
</reference>
<comment type="subcellular location">
    <subcellularLocation>
        <location evidence="1">Cell membrane</location>
        <topology evidence="1">Multi-pass membrane protein</topology>
    </subcellularLocation>
</comment>
<feature type="transmembrane region" description="Helical" evidence="6">
    <location>
        <begin position="75"/>
        <end position="97"/>
    </location>
</feature>
<gene>
    <name evidence="9" type="ORF">CPM_0663</name>
    <name evidence="8" type="ORF">CSP5_0170</name>
</gene>
<dbReference type="Proteomes" id="UP000195607">
    <property type="component" value="Chromosome I"/>
</dbReference>
<keyword evidence="10" id="KW-1185">Reference proteome</keyword>
<dbReference type="RefSeq" id="WP_077076051.1">
    <property type="nucleotide sequence ID" value="NZ_LT671858.1"/>
</dbReference>
<dbReference type="PANTHER" id="PTHR23513:SF6">
    <property type="entry name" value="MAJOR FACILITATOR SUPERFAMILY ASSOCIATED DOMAIN-CONTAINING PROTEIN"/>
    <property type="match status" value="1"/>
</dbReference>
<reference evidence="10" key="3">
    <citation type="submission" date="2016-06" db="EMBL/GenBank/DDBJ databases">
        <authorList>
            <person name="Toshchakov V.S."/>
        </authorList>
    </citation>
    <scope>NUCLEOTIDE SEQUENCE [LARGE SCALE GENOMIC DNA]</scope>
    <source>
        <strain>PM4 (JCM 30641</strain>
        <strain evidence="10">\VKM B-2940)</strain>
    </source>
</reference>
<evidence type="ECO:0000313" key="9">
    <source>
        <dbReference type="EMBL" id="SJK84525.1"/>
    </source>
</evidence>
<evidence type="ECO:0000259" key="7">
    <source>
        <dbReference type="PROSITE" id="PS50850"/>
    </source>
</evidence>
<evidence type="ECO:0000256" key="1">
    <source>
        <dbReference type="ARBA" id="ARBA00004651"/>
    </source>
</evidence>
<dbReference type="GeneID" id="41587479"/>
<name>A0A1N5SCQ0_9ARCH</name>
<dbReference type="Proteomes" id="UP000187822">
    <property type="component" value="Chromosome I"/>
</dbReference>
<dbReference type="InterPro" id="IPR011701">
    <property type="entry name" value="MFS"/>
</dbReference>
<feature type="transmembrane region" description="Helical" evidence="6">
    <location>
        <begin position="309"/>
        <end position="328"/>
    </location>
</feature>
<dbReference type="InterPro" id="IPR020846">
    <property type="entry name" value="MFS_dom"/>
</dbReference>
<dbReference type="InterPro" id="IPR036259">
    <property type="entry name" value="MFS_trans_sf"/>
</dbReference>
<evidence type="ECO:0000313" key="10">
    <source>
        <dbReference type="Proteomes" id="UP000187822"/>
    </source>
</evidence>
<dbReference type="Pfam" id="PF07690">
    <property type="entry name" value="MFS_1"/>
    <property type="match status" value="1"/>
</dbReference>
<feature type="transmembrane region" description="Helical" evidence="6">
    <location>
        <begin position="349"/>
        <end position="368"/>
    </location>
</feature>
<proteinExistence type="predicted"/>
<accession>A0A1N5SCQ0</accession>
<dbReference type="PANTHER" id="PTHR23513">
    <property type="entry name" value="INTEGRAL MEMBRANE EFFLUX PROTEIN-RELATED"/>
    <property type="match status" value="1"/>
</dbReference>
<keyword evidence="5 6" id="KW-0472">Membrane</keyword>
<keyword evidence="2" id="KW-1003">Cell membrane</keyword>
<evidence type="ECO:0000313" key="8">
    <source>
        <dbReference type="EMBL" id="SIM33778.1"/>
    </source>
</evidence>
<feature type="transmembrane region" description="Helical" evidence="6">
    <location>
        <begin position="171"/>
        <end position="193"/>
    </location>
</feature>
<evidence type="ECO:0000256" key="5">
    <source>
        <dbReference type="ARBA" id="ARBA00023136"/>
    </source>
</evidence>
<dbReference type="GO" id="GO:0005886">
    <property type="term" value="C:plasma membrane"/>
    <property type="evidence" value="ECO:0007669"/>
    <property type="project" value="UniProtKB-SubCell"/>
</dbReference>
<feature type="transmembrane region" description="Helical" evidence="6">
    <location>
        <begin position="12"/>
        <end position="37"/>
    </location>
</feature>
<protein>
    <submittedName>
        <fullName evidence="8 9">DHA3 family Major facilitator superfamily permease</fullName>
    </submittedName>
</protein>
<sequence>MTNMNRDIRNYMFTASSISLSRIATAIFYISILWVSFTVTHSPVYTGIADGLVTLPLFLSFAVGSFVDNSIHKKFIAILFSLIRACSVVPLLFTFLFNQKAFLIIFLFLFAFSVGLTSDFINSVRAVWIKKFLKEGEKVKRYRAFSNILYNISEGLGYILVGFLISTGVTFTLIFVLLIYLTSTIPISLIKVYEEPKRHQLKAGARKLSDPLNFIRKSPIVLVLFTEGFLVNFIFGMFGVLTTVMVVRIFQLPALYLSVIYLILTLGISIGSFLERKEGFPRLNRVFWSIAVLAVMLIALSYITQFIYVLLPMFIIGISIGVSEIIIFSGIQNNVPEEITGTIQGYYNSLATGLTFLSAPITGILVQFTGYHNTFFLISTFSLAIILIIIWRRTITHVHRN</sequence>
<feature type="transmembrane region" description="Helical" evidence="6">
    <location>
        <begin position="103"/>
        <end position="128"/>
    </location>
</feature>
<feature type="transmembrane region" description="Helical" evidence="6">
    <location>
        <begin position="148"/>
        <end position="165"/>
    </location>
</feature>